<dbReference type="OrthoDB" id="9779092at2"/>
<feature type="transmembrane region" description="Helical" evidence="7">
    <location>
        <begin position="68"/>
        <end position="85"/>
    </location>
</feature>
<dbReference type="EMBL" id="FOOK01000027">
    <property type="protein sequence ID" value="SFG34262.1"/>
    <property type="molecule type" value="Genomic_DNA"/>
</dbReference>
<evidence type="ECO:0000256" key="3">
    <source>
        <dbReference type="ARBA" id="ARBA00022448"/>
    </source>
</evidence>
<evidence type="ECO:0000256" key="7">
    <source>
        <dbReference type="SAM" id="Phobius"/>
    </source>
</evidence>
<evidence type="ECO:0000256" key="2">
    <source>
        <dbReference type="ARBA" id="ARBA00008821"/>
    </source>
</evidence>
<dbReference type="Pfam" id="PF00860">
    <property type="entry name" value="Xan_ur_permease"/>
    <property type="match status" value="2"/>
</dbReference>
<dbReference type="STRING" id="201973.SAMN04488025_12735"/>
<feature type="transmembrane region" description="Helical" evidence="7">
    <location>
        <begin position="421"/>
        <end position="438"/>
    </location>
</feature>
<dbReference type="AlphaFoldDB" id="A0A1I2R114"/>
<keyword evidence="9" id="KW-1185">Reference proteome</keyword>
<keyword evidence="3" id="KW-0813">Transport</keyword>
<feature type="transmembrane region" description="Helical" evidence="7">
    <location>
        <begin position="121"/>
        <end position="143"/>
    </location>
</feature>
<feature type="transmembrane region" description="Helical" evidence="7">
    <location>
        <begin position="213"/>
        <end position="232"/>
    </location>
</feature>
<evidence type="ECO:0000313" key="8">
    <source>
        <dbReference type="EMBL" id="SFG34262.1"/>
    </source>
</evidence>
<accession>A0A1I2R114</accession>
<evidence type="ECO:0000256" key="4">
    <source>
        <dbReference type="ARBA" id="ARBA00022692"/>
    </source>
</evidence>
<name>A0A1I2R114_9BACL</name>
<dbReference type="Proteomes" id="UP000198661">
    <property type="component" value="Unassembled WGS sequence"/>
</dbReference>
<dbReference type="NCBIfam" id="TIGR00801">
    <property type="entry name" value="ncs2"/>
    <property type="match status" value="1"/>
</dbReference>
<evidence type="ECO:0000256" key="6">
    <source>
        <dbReference type="ARBA" id="ARBA00023136"/>
    </source>
</evidence>
<dbReference type="RefSeq" id="WP_092039969.1">
    <property type="nucleotide sequence ID" value="NZ_FOOK01000027.1"/>
</dbReference>
<dbReference type="PANTHER" id="PTHR42810:SF2">
    <property type="entry name" value="PURINE PERMEASE C1399.01C-RELATED"/>
    <property type="match status" value="1"/>
</dbReference>
<evidence type="ECO:0000256" key="5">
    <source>
        <dbReference type="ARBA" id="ARBA00022989"/>
    </source>
</evidence>
<organism evidence="8 9">
    <name type="scientific">Planifilum fulgidum</name>
    <dbReference type="NCBI Taxonomy" id="201973"/>
    <lineage>
        <taxon>Bacteria</taxon>
        <taxon>Bacillati</taxon>
        <taxon>Bacillota</taxon>
        <taxon>Bacilli</taxon>
        <taxon>Bacillales</taxon>
        <taxon>Thermoactinomycetaceae</taxon>
        <taxon>Planifilum</taxon>
    </lineage>
</organism>
<evidence type="ECO:0000256" key="1">
    <source>
        <dbReference type="ARBA" id="ARBA00004141"/>
    </source>
</evidence>
<keyword evidence="6 7" id="KW-0472">Membrane</keyword>
<reference evidence="8 9" key="1">
    <citation type="submission" date="2016-10" db="EMBL/GenBank/DDBJ databases">
        <authorList>
            <person name="de Groot N.N."/>
        </authorList>
    </citation>
    <scope>NUCLEOTIDE SEQUENCE [LARGE SCALE GENOMIC DNA]</scope>
    <source>
        <strain evidence="8 9">DSM 44945</strain>
    </source>
</reference>
<comment type="similarity">
    <text evidence="2">Belongs to the nucleobase:cation symporter-2 (NCS2) (TC 2.A.40) family.</text>
</comment>
<feature type="transmembrane region" description="Helical" evidence="7">
    <location>
        <begin position="188"/>
        <end position="206"/>
    </location>
</feature>
<feature type="transmembrane region" description="Helical" evidence="7">
    <location>
        <begin position="21"/>
        <end position="39"/>
    </location>
</feature>
<dbReference type="NCBIfam" id="NF007995">
    <property type="entry name" value="PRK10720.1"/>
    <property type="match status" value="1"/>
</dbReference>
<keyword evidence="5 7" id="KW-1133">Transmembrane helix</keyword>
<comment type="subcellular location">
    <subcellularLocation>
        <location evidence="1">Membrane</location>
        <topology evidence="1">Multi-pass membrane protein</topology>
    </subcellularLocation>
</comment>
<protein>
    <submittedName>
        <fullName evidence="8">Uracil permease</fullName>
    </submittedName>
</protein>
<feature type="transmembrane region" description="Helical" evidence="7">
    <location>
        <begin position="362"/>
        <end position="384"/>
    </location>
</feature>
<feature type="transmembrane region" description="Helical" evidence="7">
    <location>
        <begin position="396"/>
        <end position="415"/>
    </location>
</feature>
<evidence type="ECO:0000313" key="9">
    <source>
        <dbReference type="Proteomes" id="UP000198661"/>
    </source>
</evidence>
<feature type="transmembrane region" description="Helical" evidence="7">
    <location>
        <begin position="331"/>
        <end position="350"/>
    </location>
</feature>
<proteinExistence type="inferred from homology"/>
<feature type="transmembrane region" description="Helical" evidence="7">
    <location>
        <begin position="91"/>
        <end position="114"/>
    </location>
</feature>
<feature type="transmembrane region" description="Helical" evidence="7">
    <location>
        <begin position="45"/>
        <end position="61"/>
    </location>
</feature>
<keyword evidence="4 7" id="KW-0812">Transmembrane</keyword>
<dbReference type="GO" id="GO:0005886">
    <property type="term" value="C:plasma membrane"/>
    <property type="evidence" value="ECO:0007669"/>
    <property type="project" value="TreeGrafter"/>
</dbReference>
<feature type="transmembrane region" description="Helical" evidence="7">
    <location>
        <begin position="252"/>
        <end position="270"/>
    </location>
</feature>
<dbReference type="InterPro" id="IPR006042">
    <property type="entry name" value="Xan_ur_permease"/>
</dbReference>
<dbReference type="GO" id="GO:0042907">
    <property type="term" value="F:xanthine transmembrane transporter activity"/>
    <property type="evidence" value="ECO:0007669"/>
    <property type="project" value="TreeGrafter"/>
</dbReference>
<dbReference type="PANTHER" id="PTHR42810">
    <property type="entry name" value="PURINE PERMEASE C1399.01C-RELATED"/>
    <property type="match status" value="1"/>
</dbReference>
<dbReference type="PROSITE" id="PS01116">
    <property type="entry name" value="XANTH_URACIL_PERMASE"/>
    <property type="match status" value="1"/>
</dbReference>
<sequence>MNKRIVMDVHERPRPLQWLALSLQHLFAMFGATILVPVLTGLNPAVALLSSGIGTLTYLIVTRGKIPAYLGSSFAFIVPIITVSQTEGTGAALFGCFLAGLVYGVVALLIYRFGVGWLHHLLPPVVIGSVVIVIGLALAGVAVDMASTEQVTRELPKTVEGFHSLPGTVENVDTEAGTVTLKVYSLKHFAVALATLAIAIVASIFFRGFWNLIPVLIGIVGGYGVAAAAGLVDFTPVKEADWFALPSFDTPTLSWKAALVIVPVALVTLAEHIGHLMVTSGIMNRDLAKDPGLHRSLLGDGLATSIAALIGGPPNTTYGENIGVMAITRIFSVYVIGGAALLACSFAFIGKLSALISTIPSAVMGGVSILLFGIIASAGLRMLVDDKVDFGDRRNLVIASVVLVIGVGGAALKFAGIHFEVEGMALATIVGILLNLLLPKSKREQAPAIAQTAGKSG</sequence>
<dbReference type="InterPro" id="IPR006043">
    <property type="entry name" value="NCS2"/>
</dbReference>
<gene>
    <name evidence="8" type="ORF">SAMN04488025_12735</name>
</gene>